<proteinExistence type="predicted"/>
<evidence type="ECO:0000313" key="2">
    <source>
        <dbReference type="Proteomes" id="UP000655868"/>
    </source>
</evidence>
<reference evidence="1" key="1">
    <citation type="submission" date="2020-12" db="EMBL/GenBank/DDBJ databases">
        <title>Antrihabitans popcorni sp. nov. and Antrihabitans auranticaus sp. nov., isolated from a larva cave.</title>
        <authorList>
            <person name="Lee S.D."/>
            <person name="Kim I.S."/>
        </authorList>
    </citation>
    <scope>NUCLEOTIDE SEQUENCE</scope>
    <source>
        <strain evidence="1">YC3-6</strain>
    </source>
</reference>
<name>A0A934NQT0_9NOCA</name>
<dbReference type="RefSeq" id="WP_199704435.1">
    <property type="nucleotide sequence ID" value="NZ_JAEMNV010000003.1"/>
</dbReference>
<organism evidence="1 2">
    <name type="scientific">Antrihabitans stalagmiti</name>
    <dbReference type="NCBI Taxonomy" id="2799499"/>
    <lineage>
        <taxon>Bacteria</taxon>
        <taxon>Bacillati</taxon>
        <taxon>Actinomycetota</taxon>
        <taxon>Actinomycetes</taxon>
        <taxon>Mycobacteriales</taxon>
        <taxon>Nocardiaceae</taxon>
        <taxon>Antrihabitans</taxon>
    </lineage>
</organism>
<accession>A0A934NQT0</accession>
<dbReference type="Gene3D" id="1.10.132.120">
    <property type="match status" value="1"/>
</dbReference>
<gene>
    <name evidence="1" type="ORF">JGU71_12555</name>
</gene>
<dbReference type="EMBL" id="JAEMNV010000003">
    <property type="protein sequence ID" value="MBJ8339718.1"/>
    <property type="molecule type" value="Genomic_DNA"/>
</dbReference>
<dbReference type="AlphaFoldDB" id="A0A934NQT0"/>
<sequence length="71" mass="7868">MPVRSGAQTLCVGSDRTPALARSSYVDPRVVTAWENGSTIQAALRRANRLIDDECQSAVERATIRLLRRLK</sequence>
<keyword evidence="2" id="KW-1185">Reference proteome</keyword>
<evidence type="ECO:0000313" key="1">
    <source>
        <dbReference type="EMBL" id="MBJ8339718.1"/>
    </source>
</evidence>
<dbReference type="Proteomes" id="UP000655868">
    <property type="component" value="Unassembled WGS sequence"/>
</dbReference>
<comment type="caution">
    <text evidence="1">The sequence shown here is derived from an EMBL/GenBank/DDBJ whole genome shotgun (WGS) entry which is preliminary data.</text>
</comment>
<protein>
    <submittedName>
        <fullName evidence="1">Uncharacterized protein</fullName>
    </submittedName>
</protein>